<feature type="signal peptide" evidence="5">
    <location>
        <begin position="1"/>
        <end position="20"/>
    </location>
</feature>
<dbReference type="PANTHER" id="PTHR44196">
    <property type="entry name" value="DEHYDROGENASE/REDUCTASE SDR FAMILY MEMBER 7B"/>
    <property type="match status" value="1"/>
</dbReference>
<keyword evidence="3" id="KW-0560">Oxidoreductase</keyword>
<dbReference type="EMBL" id="JARJCM010000003">
    <property type="protein sequence ID" value="KAJ7046220.1"/>
    <property type="molecule type" value="Genomic_DNA"/>
</dbReference>
<comment type="function">
    <text evidence="4">Putative oxidoreductase.</text>
</comment>
<evidence type="ECO:0000256" key="2">
    <source>
        <dbReference type="ARBA" id="ARBA00022857"/>
    </source>
</evidence>
<dbReference type="SUPFAM" id="SSF51735">
    <property type="entry name" value="NAD(P)-binding Rossmann-fold domains"/>
    <property type="match status" value="1"/>
</dbReference>
<dbReference type="GO" id="GO:0016491">
    <property type="term" value="F:oxidoreductase activity"/>
    <property type="evidence" value="ECO:0007669"/>
    <property type="project" value="UniProtKB-KW"/>
</dbReference>
<organism evidence="6 7">
    <name type="scientific">Mycena alexandri</name>
    <dbReference type="NCBI Taxonomy" id="1745969"/>
    <lineage>
        <taxon>Eukaryota</taxon>
        <taxon>Fungi</taxon>
        <taxon>Dikarya</taxon>
        <taxon>Basidiomycota</taxon>
        <taxon>Agaricomycotina</taxon>
        <taxon>Agaricomycetes</taxon>
        <taxon>Agaricomycetidae</taxon>
        <taxon>Agaricales</taxon>
        <taxon>Marasmiineae</taxon>
        <taxon>Mycenaceae</taxon>
        <taxon>Mycena</taxon>
    </lineage>
</organism>
<evidence type="ECO:0000313" key="7">
    <source>
        <dbReference type="Proteomes" id="UP001218188"/>
    </source>
</evidence>
<dbReference type="PRINTS" id="PR00081">
    <property type="entry name" value="GDHRDH"/>
</dbReference>
<evidence type="ECO:0000313" key="6">
    <source>
        <dbReference type="EMBL" id="KAJ7046220.1"/>
    </source>
</evidence>
<dbReference type="GO" id="GO:0016020">
    <property type="term" value="C:membrane"/>
    <property type="evidence" value="ECO:0007669"/>
    <property type="project" value="TreeGrafter"/>
</dbReference>
<dbReference type="InterPro" id="IPR036291">
    <property type="entry name" value="NAD(P)-bd_dom_sf"/>
</dbReference>
<dbReference type="PANTHER" id="PTHR44196:SF1">
    <property type="entry name" value="DEHYDROGENASE_REDUCTASE SDR FAMILY MEMBER 7B"/>
    <property type="match status" value="1"/>
</dbReference>
<comment type="similarity">
    <text evidence="1">Belongs to the short-chain dehydrogenases/reductases (SDR) family.</text>
</comment>
<dbReference type="Proteomes" id="UP001218188">
    <property type="component" value="Unassembled WGS sequence"/>
</dbReference>
<evidence type="ECO:0000256" key="1">
    <source>
        <dbReference type="ARBA" id="ARBA00006484"/>
    </source>
</evidence>
<keyword evidence="2" id="KW-0521">NADP</keyword>
<keyword evidence="7" id="KW-1185">Reference proteome</keyword>
<feature type="chain" id="PRO_5042124989" description="NAD(P)-binding protein" evidence="5">
    <location>
        <begin position="21"/>
        <end position="339"/>
    </location>
</feature>
<dbReference type="InterPro" id="IPR020904">
    <property type="entry name" value="Sc_DH/Rdtase_CS"/>
</dbReference>
<comment type="caution">
    <text evidence="6">The sequence shown here is derived from an EMBL/GenBank/DDBJ whole genome shotgun (WGS) entry which is preliminary data.</text>
</comment>
<dbReference type="AlphaFoldDB" id="A0AAD6XFF0"/>
<accession>A0AAD6XFF0</accession>
<keyword evidence="5" id="KW-0732">Signal</keyword>
<reference evidence="6" key="1">
    <citation type="submission" date="2023-03" db="EMBL/GenBank/DDBJ databases">
        <title>Massive genome expansion in bonnet fungi (Mycena s.s.) driven by repeated elements and novel gene families across ecological guilds.</title>
        <authorList>
            <consortium name="Lawrence Berkeley National Laboratory"/>
            <person name="Harder C.B."/>
            <person name="Miyauchi S."/>
            <person name="Viragh M."/>
            <person name="Kuo A."/>
            <person name="Thoen E."/>
            <person name="Andreopoulos B."/>
            <person name="Lu D."/>
            <person name="Skrede I."/>
            <person name="Drula E."/>
            <person name="Henrissat B."/>
            <person name="Morin E."/>
            <person name="Kohler A."/>
            <person name="Barry K."/>
            <person name="LaButti K."/>
            <person name="Morin E."/>
            <person name="Salamov A."/>
            <person name="Lipzen A."/>
            <person name="Mereny Z."/>
            <person name="Hegedus B."/>
            <person name="Baldrian P."/>
            <person name="Stursova M."/>
            <person name="Weitz H."/>
            <person name="Taylor A."/>
            <person name="Grigoriev I.V."/>
            <person name="Nagy L.G."/>
            <person name="Martin F."/>
            <person name="Kauserud H."/>
        </authorList>
    </citation>
    <scope>NUCLEOTIDE SEQUENCE</scope>
    <source>
        <strain evidence="6">CBHHK200</strain>
    </source>
</reference>
<protein>
    <recommendedName>
        <fullName evidence="8">NAD(P)-binding protein</fullName>
    </recommendedName>
</protein>
<evidence type="ECO:0000256" key="4">
    <source>
        <dbReference type="ARBA" id="ARBA00037096"/>
    </source>
</evidence>
<proteinExistence type="inferred from homology"/>
<dbReference type="PROSITE" id="PS00061">
    <property type="entry name" value="ADH_SHORT"/>
    <property type="match status" value="1"/>
</dbReference>
<dbReference type="Pfam" id="PF00106">
    <property type="entry name" value="adh_short"/>
    <property type="match status" value="1"/>
</dbReference>
<evidence type="ECO:0008006" key="8">
    <source>
        <dbReference type="Google" id="ProtNLM"/>
    </source>
</evidence>
<dbReference type="Gene3D" id="3.40.50.720">
    <property type="entry name" value="NAD(P)-binding Rossmann-like Domain"/>
    <property type="match status" value="1"/>
</dbReference>
<evidence type="ECO:0000256" key="5">
    <source>
        <dbReference type="SAM" id="SignalP"/>
    </source>
</evidence>
<evidence type="ECO:0000256" key="3">
    <source>
        <dbReference type="ARBA" id="ARBA00023002"/>
    </source>
</evidence>
<gene>
    <name evidence="6" type="ORF">C8F04DRAFT_1387826</name>
</gene>
<name>A0AAD6XFF0_9AGAR</name>
<dbReference type="InterPro" id="IPR002347">
    <property type="entry name" value="SDR_fam"/>
</dbReference>
<sequence>MAHPLRSYLLLTLAIAPILAFLHSRRSKRSNKLPRKNERVLIIGASSGIGRTLAHQYAKLGVKGVCIVGRRGDMVAEVVAECKELSGNTETEIVGFVGDFAEPGDMVEARTRVEAVWGGLDTLIVAAGVSALRPLMDVAGATASTSNSNVEKAAIEHVVDVAAAATRGNYVGPLVAAVAFIPLLQSTSGRPAVLLVNSLASAIPAPTRAIYASTKASSLHLYQSLAIEHPKIAFTLFMPGTVEGDFRKGAVDARVFRAPGADGSGGITVDGMSAVREADPNKYGLKRDAVAERCLQAIERGEKNVFQPWTMAWGHLLYWVWPGYVEGRASVKYNFTPGA</sequence>